<accession>A0ABN2B2B6</accession>
<dbReference type="Proteomes" id="UP001500842">
    <property type="component" value="Unassembled WGS sequence"/>
</dbReference>
<gene>
    <name evidence="1" type="ORF">GCM10009788_38290</name>
</gene>
<evidence type="ECO:0000313" key="2">
    <source>
        <dbReference type="Proteomes" id="UP001500842"/>
    </source>
</evidence>
<name>A0ABN2B2B6_9ACTN</name>
<comment type="caution">
    <text evidence="1">The sequence shown here is derived from an EMBL/GenBank/DDBJ whole genome shotgun (WGS) entry which is preliminary data.</text>
</comment>
<evidence type="ECO:0008006" key="3">
    <source>
        <dbReference type="Google" id="ProtNLM"/>
    </source>
</evidence>
<sequence>MDLDLRELTAAELLAVAESNLSARRRAEVDQLLLVLEWCDRHGDDPQARPDAVPVARGGDRLVRLGGDGTPEVAELCLAELAIAFRAGHIGVQHLAAAALDLRHRLPLVWRHVLDLRMPVWLARKVASMTRELDPDAVRLVDTAVAAAVDESPGRILRIAEAKVIEADLAAHQARVAVDAAKTGCWLSHARPGDILDPSAVGGGEAATRRLAARLPAGAAVELDAVIDDLADALDANQDLAGDEQPATRSQLRAQALTLLANPHAAAAFLDGLHEPFPSDETASAAPRKPARTRRAIVHVHLSALALAGVLPGVARVEGLGPFLLEQLAELLGRRDISLRPVLDLAGVSNVNAYEHPTVVRERAIQRMCGDVFPHSTNGAGLTGRLDLDHATPYVPPTRGGPPHQTGDANAAPLTRRHHRIKTHARLPAGGGGYQVRQLGLAAYRWITPHGLARMVTPRGTARIDLLRAPDGTILGETYPNPANLRVELLDTT</sequence>
<dbReference type="RefSeq" id="WP_141006453.1">
    <property type="nucleotide sequence ID" value="NZ_BAAAOR010000028.1"/>
</dbReference>
<keyword evidence="2" id="KW-1185">Reference proteome</keyword>
<reference evidence="1 2" key="1">
    <citation type="journal article" date="2019" name="Int. J. Syst. Evol. Microbiol.">
        <title>The Global Catalogue of Microorganisms (GCM) 10K type strain sequencing project: providing services to taxonomists for standard genome sequencing and annotation.</title>
        <authorList>
            <consortium name="The Broad Institute Genomics Platform"/>
            <consortium name="The Broad Institute Genome Sequencing Center for Infectious Disease"/>
            <person name="Wu L."/>
            <person name="Ma J."/>
        </authorList>
    </citation>
    <scope>NUCLEOTIDE SEQUENCE [LARGE SCALE GENOMIC DNA]</scope>
    <source>
        <strain evidence="1 2">JCM 14942</strain>
    </source>
</reference>
<organism evidence="1 2">
    <name type="scientific">Nocardioides humi</name>
    <dbReference type="NCBI Taxonomy" id="449461"/>
    <lineage>
        <taxon>Bacteria</taxon>
        <taxon>Bacillati</taxon>
        <taxon>Actinomycetota</taxon>
        <taxon>Actinomycetes</taxon>
        <taxon>Propionibacteriales</taxon>
        <taxon>Nocardioidaceae</taxon>
        <taxon>Nocardioides</taxon>
    </lineage>
</organism>
<dbReference type="EMBL" id="BAAAOR010000028">
    <property type="protein sequence ID" value="GAA1531411.1"/>
    <property type="molecule type" value="Genomic_DNA"/>
</dbReference>
<evidence type="ECO:0000313" key="1">
    <source>
        <dbReference type="EMBL" id="GAA1531411.1"/>
    </source>
</evidence>
<protein>
    <recommendedName>
        <fullName evidence="3">DUF222 domain-containing protein</fullName>
    </recommendedName>
</protein>
<proteinExistence type="predicted"/>